<dbReference type="InterPro" id="IPR045864">
    <property type="entry name" value="aa-tRNA-synth_II/BPL/LPL"/>
</dbReference>
<dbReference type="InterPro" id="IPR004562">
    <property type="entry name" value="LipoylTrfase_LipoateP_Ligase"/>
</dbReference>
<dbReference type="InterPro" id="IPR004143">
    <property type="entry name" value="BPL_LPL_catalytic"/>
</dbReference>
<comment type="similarity">
    <text evidence="2">Belongs to the LplA family.</text>
</comment>
<feature type="compositionally biased region" description="Basic and acidic residues" evidence="3">
    <location>
        <begin position="143"/>
        <end position="156"/>
    </location>
</feature>
<feature type="region of interest" description="Disordered" evidence="3">
    <location>
        <begin position="1"/>
        <end position="31"/>
    </location>
</feature>
<dbReference type="PROSITE" id="PS51733">
    <property type="entry name" value="BPL_LPL_CATALYTIC"/>
    <property type="match status" value="1"/>
</dbReference>
<sequence>MIGGGPEGGDRRSEEAQPTTGRQSHGAADIVLNGHLKISGSASRLSRKSSYHHLTLLHSADRASLSSMLRPSCAGIHSNATPSVRSPVANLSDHAPSLKWEELMEALQVQVRPQRRALARRPVRRLGVPRRAGGGGGSARLGLDVREDAEVQRSDESAGGGSPEPAGGQRTDGRRGAEPPGGLDPREADRSAERRAQREKFCRKHAAAALNARLLQGGGAQHRVKGLCDDIINALG</sequence>
<evidence type="ECO:0000256" key="3">
    <source>
        <dbReference type="SAM" id="MobiDB-lite"/>
    </source>
</evidence>
<dbReference type="GO" id="GO:0017118">
    <property type="term" value="F:lipoyltransferase activity"/>
    <property type="evidence" value="ECO:0007669"/>
    <property type="project" value="TreeGrafter"/>
</dbReference>
<evidence type="ECO:0000313" key="5">
    <source>
        <dbReference type="EMBL" id="KAK1876317.1"/>
    </source>
</evidence>
<feature type="region of interest" description="Disordered" evidence="3">
    <location>
        <begin position="127"/>
        <end position="200"/>
    </location>
</feature>
<dbReference type="Gene3D" id="3.30.930.10">
    <property type="entry name" value="Bira Bifunctional Protein, Domain 2"/>
    <property type="match status" value="1"/>
</dbReference>
<evidence type="ECO:0000256" key="1">
    <source>
        <dbReference type="ARBA" id="ARBA00005085"/>
    </source>
</evidence>
<evidence type="ECO:0000256" key="2">
    <source>
        <dbReference type="ARBA" id="ARBA00008242"/>
    </source>
</evidence>
<dbReference type="Pfam" id="PF21948">
    <property type="entry name" value="LplA-B_cat"/>
    <property type="match status" value="1"/>
</dbReference>
<accession>A0AAD9B405</accession>
<name>A0AAD9B405_DISEL</name>
<dbReference type="PANTHER" id="PTHR12561">
    <property type="entry name" value="LIPOATE-PROTEIN LIGASE"/>
    <property type="match status" value="1"/>
</dbReference>
<comment type="pathway">
    <text evidence="1">Protein modification; protein lipoylation via exogenous pathway; protein N(6)-(lipoyl)lysine from lipoate: step 2/2.</text>
</comment>
<dbReference type="GO" id="GO:0005739">
    <property type="term" value="C:mitochondrion"/>
    <property type="evidence" value="ECO:0007669"/>
    <property type="project" value="TreeGrafter"/>
</dbReference>
<evidence type="ECO:0000313" key="6">
    <source>
        <dbReference type="Proteomes" id="UP001228049"/>
    </source>
</evidence>
<comment type="caution">
    <text evidence="5">The sequence shown here is derived from an EMBL/GenBank/DDBJ whole genome shotgun (WGS) entry which is preliminary data.</text>
</comment>
<dbReference type="Proteomes" id="UP001228049">
    <property type="component" value="Unassembled WGS sequence"/>
</dbReference>
<dbReference type="GO" id="GO:0009249">
    <property type="term" value="P:protein lipoylation"/>
    <property type="evidence" value="ECO:0007669"/>
    <property type="project" value="InterPro"/>
</dbReference>
<organism evidence="5 6">
    <name type="scientific">Dissostichus eleginoides</name>
    <name type="common">Patagonian toothfish</name>
    <name type="synonym">Dissostichus amissus</name>
    <dbReference type="NCBI Taxonomy" id="100907"/>
    <lineage>
        <taxon>Eukaryota</taxon>
        <taxon>Metazoa</taxon>
        <taxon>Chordata</taxon>
        <taxon>Craniata</taxon>
        <taxon>Vertebrata</taxon>
        <taxon>Euteleostomi</taxon>
        <taxon>Actinopterygii</taxon>
        <taxon>Neopterygii</taxon>
        <taxon>Teleostei</taxon>
        <taxon>Neoteleostei</taxon>
        <taxon>Acanthomorphata</taxon>
        <taxon>Eupercaria</taxon>
        <taxon>Perciformes</taxon>
        <taxon>Notothenioidei</taxon>
        <taxon>Nototheniidae</taxon>
        <taxon>Dissostichus</taxon>
    </lineage>
</organism>
<dbReference type="SUPFAM" id="SSF55681">
    <property type="entry name" value="Class II aaRS and biotin synthetases"/>
    <property type="match status" value="1"/>
</dbReference>
<dbReference type="PANTHER" id="PTHR12561:SF3">
    <property type="entry name" value="LIPOYLTRANSFERASE 1, MITOCHONDRIAL"/>
    <property type="match status" value="1"/>
</dbReference>
<gene>
    <name evidence="5" type="ORF">KUDE01_001641</name>
</gene>
<dbReference type="EMBL" id="JASDAP010000029">
    <property type="protein sequence ID" value="KAK1876317.1"/>
    <property type="molecule type" value="Genomic_DNA"/>
</dbReference>
<feature type="domain" description="BPL/LPL catalytic" evidence="4">
    <location>
        <begin position="1"/>
        <end position="119"/>
    </location>
</feature>
<keyword evidence="6" id="KW-1185">Reference proteome</keyword>
<reference evidence="5" key="1">
    <citation type="submission" date="2023-04" db="EMBL/GenBank/DDBJ databases">
        <title>Chromosome-level genome of Chaenocephalus aceratus.</title>
        <authorList>
            <person name="Park H."/>
        </authorList>
    </citation>
    <scope>NUCLEOTIDE SEQUENCE</scope>
    <source>
        <strain evidence="5">DE</strain>
        <tissue evidence="5">Muscle</tissue>
    </source>
</reference>
<dbReference type="AlphaFoldDB" id="A0AAD9B405"/>
<feature type="compositionally biased region" description="Basic and acidic residues" evidence="3">
    <location>
        <begin position="184"/>
        <end position="200"/>
    </location>
</feature>
<proteinExistence type="inferred from homology"/>
<protein>
    <submittedName>
        <fullName evidence="5">Lipoyltransferase 1 mitochondrial</fullName>
    </submittedName>
</protein>
<evidence type="ECO:0000259" key="4">
    <source>
        <dbReference type="PROSITE" id="PS51733"/>
    </source>
</evidence>